<dbReference type="PANTHER" id="PTHR36019:SF3">
    <property type="entry name" value="PLANT_PROTEIN"/>
    <property type="match status" value="1"/>
</dbReference>
<evidence type="ECO:0000313" key="2">
    <source>
        <dbReference type="EMBL" id="KAF5935828.1"/>
    </source>
</evidence>
<sequence length="113" mass="13165">MTLNCLACQSLPRVDSEHELSERCGVDKHHFVIRWPKVDRNWSGHLVPMPYEKGRNESGIMGKRAKSGHRRVHNDGPMGFENKPRLVRSSGMRRDWSFEDLGQRREMQDVEGH</sequence>
<protein>
    <submittedName>
        <fullName evidence="2">Uncharacterized protein</fullName>
    </submittedName>
</protein>
<dbReference type="PANTHER" id="PTHR36019">
    <property type="entry name" value="PLANT/PROTEIN"/>
    <property type="match status" value="1"/>
</dbReference>
<feature type="compositionally biased region" description="Basic residues" evidence="1">
    <location>
        <begin position="63"/>
        <end position="72"/>
    </location>
</feature>
<dbReference type="EMBL" id="JACBKZ010000013">
    <property type="protein sequence ID" value="KAF5935828.1"/>
    <property type="molecule type" value="Genomic_DNA"/>
</dbReference>
<evidence type="ECO:0000256" key="1">
    <source>
        <dbReference type="SAM" id="MobiDB-lite"/>
    </source>
</evidence>
<evidence type="ECO:0000313" key="3">
    <source>
        <dbReference type="Proteomes" id="UP000593564"/>
    </source>
</evidence>
<comment type="caution">
    <text evidence="2">The sequence shown here is derived from an EMBL/GenBank/DDBJ whole genome shotgun (WGS) entry which is preliminary data.</text>
</comment>
<gene>
    <name evidence="2" type="ORF">HYC85_026957</name>
</gene>
<dbReference type="AlphaFoldDB" id="A0A7J7G8P5"/>
<proteinExistence type="predicted"/>
<name>A0A7J7G8P5_CAMSI</name>
<feature type="region of interest" description="Disordered" evidence="1">
    <location>
        <begin position="47"/>
        <end position="88"/>
    </location>
</feature>
<organism evidence="2 3">
    <name type="scientific">Camellia sinensis</name>
    <name type="common">Tea plant</name>
    <name type="synonym">Thea sinensis</name>
    <dbReference type="NCBI Taxonomy" id="4442"/>
    <lineage>
        <taxon>Eukaryota</taxon>
        <taxon>Viridiplantae</taxon>
        <taxon>Streptophyta</taxon>
        <taxon>Embryophyta</taxon>
        <taxon>Tracheophyta</taxon>
        <taxon>Spermatophyta</taxon>
        <taxon>Magnoliopsida</taxon>
        <taxon>eudicotyledons</taxon>
        <taxon>Gunneridae</taxon>
        <taxon>Pentapetalae</taxon>
        <taxon>asterids</taxon>
        <taxon>Ericales</taxon>
        <taxon>Theaceae</taxon>
        <taxon>Camellia</taxon>
    </lineage>
</organism>
<reference evidence="3" key="1">
    <citation type="journal article" date="2020" name="Nat. Commun.">
        <title>Genome assembly of wild tea tree DASZ reveals pedigree and selection history of tea varieties.</title>
        <authorList>
            <person name="Zhang W."/>
            <person name="Zhang Y."/>
            <person name="Qiu H."/>
            <person name="Guo Y."/>
            <person name="Wan H."/>
            <person name="Zhang X."/>
            <person name="Scossa F."/>
            <person name="Alseekh S."/>
            <person name="Zhang Q."/>
            <person name="Wang P."/>
            <person name="Xu L."/>
            <person name="Schmidt M.H."/>
            <person name="Jia X."/>
            <person name="Li D."/>
            <person name="Zhu A."/>
            <person name="Guo F."/>
            <person name="Chen W."/>
            <person name="Ni D."/>
            <person name="Usadel B."/>
            <person name="Fernie A.R."/>
            <person name="Wen W."/>
        </authorList>
    </citation>
    <scope>NUCLEOTIDE SEQUENCE [LARGE SCALE GENOMIC DNA]</scope>
    <source>
        <strain evidence="3">cv. G240</strain>
    </source>
</reference>
<accession>A0A7J7G8P5</accession>
<reference evidence="2 3" key="2">
    <citation type="submission" date="2020-07" db="EMBL/GenBank/DDBJ databases">
        <title>Genome assembly of wild tea tree DASZ reveals pedigree and selection history of tea varieties.</title>
        <authorList>
            <person name="Zhang W."/>
        </authorList>
    </citation>
    <scope>NUCLEOTIDE SEQUENCE [LARGE SCALE GENOMIC DNA]</scope>
    <source>
        <strain evidence="3">cv. G240</strain>
        <tissue evidence="2">Leaf</tissue>
    </source>
</reference>
<dbReference type="Proteomes" id="UP000593564">
    <property type="component" value="Unassembled WGS sequence"/>
</dbReference>
<keyword evidence="3" id="KW-1185">Reference proteome</keyword>